<keyword evidence="1" id="KW-0472">Membrane</keyword>
<name>A0A1I1PYS6_9GAMM</name>
<keyword evidence="1" id="KW-0812">Transmembrane</keyword>
<dbReference type="RefSeq" id="WP_091987926.1">
    <property type="nucleotide sequence ID" value="NZ_FOLO01000036.1"/>
</dbReference>
<organism evidence="2 3">
    <name type="scientific">Pseudoalteromonas denitrificans DSM 6059</name>
    <dbReference type="NCBI Taxonomy" id="1123010"/>
    <lineage>
        <taxon>Bacteria</taxon>
        <taxon>Pseudomonadati</taxon>
        <taxon>Pseudomonadota</taxon>
        <taxon>Gammaproteobacteria</taxon>
        <taxon>Alteromonadales</taxon>
        <taxon>Pseudoalteromonadaceae</taxon>
        <taxon>Pseudoalteromonas</taxon>
    </lineage>
</organism>
<sequence length="74" mass="8455">MKNHSTKSELKIIPLVLLAIVLVVAGHFLMKPIFHNTAWVEYSLALLPFILIALVIWAFRIAIKNENNNDDRTD</sequence>
<keyword evidence="1" id="KW-1133">Transmembrane helix</keyword>
<feature type="transmembrane region" description="Helical" evidence="1">
    <location>
        <begin position="12"/>
        <end position="30"/>
    </location>
</feature>
<feature type="transmembrane region" description="Helical" evidence="1">
    <location>
        <begin position="42"/>
        <end position="63"/>
    </location>
</feature>
<evidence type="ECO:0000313" key="3">
    <source>
        <dbReference type="Proteomes" id="UP000198862"/>
    </source>
</evidence>
<accession>A0A1I1PYS6</accession>
<gene>
    <name evidence="2" type="ORF">SAMN02745724_03674</name>
</gene>
<reference evidence="2 3" key="1">
    <citation type="submission" date="2016-10" db="EMBL/GenBank/DDBJ databases">
        <authorList>
            <person name="de Groot N.N."/>
        </authorList>
    </citation>
    <scope>NUCLEOTIDE SEQUENCE [LARGE SCALE GENOMIC DNA]</scope>
    <source>
        <strain evidence="2 3">DSM 6059</strain>
    </source>
</reference>
<keyword evidence="3" id="KW-1185">Reference proteome</keyword>
<dbReference type="AlphaFoldDB" id="A0A1I1PYS6"/>
<evidence type="ECO:0000256" key="1">
    <source>
        <dbReference type="SAM" id="Phobius"/>
    </source>
</evidence>
<dbReference type="EMBL" id="FOLO01000036">
    <property type="protein sequence ID" value="SFD15044.1"/>
    <property type="molecule type" value="Genomic_DNA"/>
</dbReference>
<dbReference type="OrthoDB" id="6313512at2"/>
<dbReference type="Proteomes" id="UP000198862">
    <property type="component" value="Unassembled WGS sequence"/>
</dbReference>
<evidence type="ECO:0000313" key="2">
    <source>
        <dbReference type="EMBL" id="SFD15044.1"/>
    </source>
</evidence>
<proteinExistence type="predicted"/>
<protein>
    <submittedName>
        <fullName evidence="2">Uncharacterized protein</fullName>
    </submittedName>
</protein>